<name>A0A3L6R9U6_PANMI</name>
<keyword evidence="6" id="KW-0804">Transcription</keyword>
<keyword evidence="3 8" id="KW-0863">Zinc-finger</keyword>
<dbReference type="InterPro" id="IPR036236">
    <property type="entry name" value="Znf_C2H2_sf"/>
</dbReference>
<dbReference type="GO" id="GO:0005634">
    <property type="term" value="C:nucleus"/>
    <property type="evidence" value="ECO:0007669"/>
    <property type="project" value="UniProtKB-SubCell"/>
</dbReference>
<sequence>MTLPFGANINIRDTLRYKDVVKEYGLGLNGGILNSLKKKQFEYFPLQSQKMCGPSSVTNIGWRTTRYWMLNRRKLSDHKEALFTTAIAVGRGGSSSASYYESWEERAFDEDSAGHLGGYIWPPRSYSCSFCGREFRSAQALGGHMNVHRRDRARLKLAGVADDGETDNQIMSDHQSYLIQPCPPQIAALQQAYGVKSSASSTETNPNLICSVLPCPSRSYVQAATRRTVWGEQVSSTPISSLQAYNIDYGKKEVILDAFQLSQDARPKEKMCSKMELDGGRCELKLSVLGCRTRRDFGASDDDEIFQVTCKRKTIDLEASSLVLYSSHEKLQEVDKYDGDEKPNGAKVLKLCPSYPIEELDLELRLGAMPKTL</sequence>
<dbReference type="AlphaFoldDB" id="A0A3L6R9U6"/>
<keyword evidence="11" id="KW-1185">Reference proteome</keyword>
<organism evidence="10 11">
    <name type="scientific">Panicum miliaceum</name>
    <name type="common">Proso millet</name>
    <name type="synonym">Broomcorn millet</name>
    <dbReference type="NCBI Taxonomy" id="4540"/>
    <lineage>
        <taxon>Eukaryota</taxon>
        <taxon>Viridiplantae</taxon>
        <taxon>Streptophyta</taxon>
        <taxon>Embryophyta</taxon>
        <taxon>Tracheophyta</taxon>
        <taxon>Spermatophyta</taxon>
        <taxon>Magnoliopsida</taxon>
        <taxon>Liliopsida</taxon>
        <taxon>Poales</taxon>
        <taxon>Poaceae</taxon>
        <taxon>PACMAD clade</taxon>
        <taxon>Panicoideae</taxon>
        <taxon>Panicodae</taxon>
        <taxon>Paniceae</taxon>
        <taxon>Panicinae</taxon>
        <taxon>Panicum</taxon>
        <taxon>Panicum sect. Panicum</taxon>
    </lineage>
</organism>
<evidence type="ECO:0000256" key="7">
    <source>
        <dbReference type="ARBA" id="ARBA00023242"/>
    </source>
</evidence>
<evidence type="ECO:0000256" key="2">
    <source>
        <dbReference type="ARBA" id="ARBA00022723"/>
    </source>
</evidence>
<evidence type="ECO:0000313" key="10">
    <source>
        <dbReference type="EMBL" id="RLM99638.1"/>
    </source>
</evidence>
<evidence type="ECO:0000256" key="5">
    <source>
        <dbReference type="ARBA" id="ARBA00023015"/>
    </source>
</evidence>
<comment type="subcellular location">
    <subcellularLocation>
        <location evidence="1">Nucleus</location>
    </subcellularLocation>
</comment>
<dbReference type="SMART" id="SM00355">
    <property type="entry name" value="ZnF_C2H2"/>
    <property type="match status" value="1"/>
</dbReference>
<keyword evidence="4" id="KW-0862">Zinc</keyword>
<dbReference type="PROSITE" id="PS00028">
    <property type="entry name" value="ZINC_FINGER_C2H2_1"/>
    <property type="match status" value="1"/>
</dbReference>
<dbReference type="OrthoDB" id="1708403at2759"/>
<dbReference type="PROSITE" id="PS50157">
    <property type="entry name" value="ZINC_FINGER_C2H2_2"/>
    <property type="match status" value="1"/>
</dbReference>
<evidence type="ECO:0000313" key="11">
    <source>
        <dbReference type="Proteomes" id="UP000275267"/>
    </source>
</evidence>
<dbReference type="PANTHER" id="PTHR45801">
    <property type="entry name" value="OS07G0101800 PROTEIN"/>
    <property type="match status" value="1"/>
</dbReference>
<dbReference type="Proteomes" id="UP000275267">
    <property type="component" value="Unassembled WGS sequence"/>
</dbReference>
<gene>
    <name evidence="10" type="ORF">C2845_PM06G26670</name>
</gene>
<dbReference type="Gene3D" id="3.30.160.60">
    <property type="entry name" value="Classic Zinc Finger"/>
    <property type="match status" value="1"/>
</dbReference>
<protein>
    <recommendedName>
        <fullName evidence="9">C2H2-type domain-containing protein</fullName>
    </recommendedName>
</protein>
<dbReference type="InterPro" id="IPR027417">
    <property type="entry name" value="P-loop_NTPase"/>
</dbReference>
<keyword evidence="5" id="KW-0805">Transcription regulation</keyword>
<evidence type="ECO:0000256" key="1">
    <source>
        <dbReference type="ARBA" id="ARBA00004123"/>
    </source>
</evidence>
<evidence type="ECO:0000256" key="4">
    <source>
        <dbReference type="ARBA" id="ARBA00022833"/>
    </source>
</evidence>
<reference evidence="11" key="1">
    <citation type="journal article" date="2019" name="Nat. Commun.">
        <title>The genome of broomcorn millet.</title>
        <authorList>
            <person name="Zou C."/>
            <person name="Miki D."/>
            <person name="Li D."/>
            <person name="Tang Q."/>
            <person name="Xiao L."/>
            <person name="Rajput S."/>
            <person name="Deng P."/>
            <person name="Jia W."/>
            <person name="Huang R."/>
            <person name="Zhang M."/>
            <person name="Sun Y."/>
            <person name="Hu J."/>
            <person name="Fu X."/>
            <person name="Schnable P.S."/>
            <person name="Li F."/>
            <person name="Zhang H."/>
            <person name="Feng B."/>
            <person name="Zhu X."/>
            <person name="Liu R."/>
            <person name="Schnable J.C."/>
            <person name="Zhu J.-K."/>
            <person name="Zhang H."/>
        </authorList>
    </citation>
    <scope>NUCLEOTIDE SEQUENCE [LARGE SCALE GENOMIC DNA]</scope>
</reference>
<keyword evidence="7" id="KW-0539">Nucleus</keyword>
<comment type="caution">
    <text evidence="10">The sequence shown here is derived from an EMBL/GenBank/DDBJ whole genome shotgun (WGS) entry which is preliminary data.</text>
</comment>
<dbReference type="InterPro" id="IPR052426">
    <property type="entry name" value="Plant_dev_regulator"/>
</dbReference>
<dbReference type="PANTHER" id="PTHR45801:SF5">
    <property type="entry name" value="OS05G0286100 PROTEIN"/>
    <property type="match status" value="1"/>
</dbReference>
<dbReference type="EMBL" id="PQIB02000009">
    <property type="protein sequence ID" value="RLM99638.1"/>
    <property type="molecule type" value="Genomic_DNA"/>
</dbReference>
<dbReference type="Pfam" id="PF13912">
    <property type="entry name" value="zf-C2H2_6"/>
    <property type="match status" value="1"/>
</dbReference>
<dbReference type="SUPFAM" id="SSF57667">
    <property type="entry name" value="beta-beta-alpha zinc fingers"/>
    <property type="match status" value="1"/>
</dbReference>
<dbReference type="Gene3D" id="3.40.50.300">
    <property type="entry name" value="P-loop containing nucleotide triphosphate hydrolases"/>
    <property type="match status" value="1"/>
</dbReference>
<evidence type="ECO:0000256" key="6">
    <source>
        <dbReference type="ARBA" id="ARBA00023163"/>
    </source>
</evidence>
<dbReference type="InterPro" id="IPR013087">
    <property type="entry name" value="Znf_C2H2_type"/>
</dbReference>
<evidence type="ECO:0000256" key="8">
    <source>
        <dbReference type="PROSITE-ProRule" id="PRU00042"/>
    </source>
</evidence>
<keyword evidence="2" id="KW-0479">Metal-binding</keyword>
<proteinExistence type="predicted"/>
<accession>A0A3L6R9U6</accession>
<evidence type="ECO:0000256" key="3">
    <source>
        <dbReference type="ARBA" id="ARBA00022771"/>
    </source>
</evidence>
<feature type="domain" description="C2H2-type" evidence="9">
    <location>
        <begin position="126"/>
        <end position="153"/>
    </location>
</feature>
<dbReference type="GO" id="GO:0008270">
    <property type="term" value="F:zinc ion binding"/>
    <property type="evidence" value="ECO:0007669"/>
    <property type="project" value="UniProtKB-KW"/>
</dbReference>
<evidence type="ECO:0000259" key="9">
    <source>
        <dbReference type="PROSITE" id="PS50157"/>
    </source>
</evidence>